<protein>
    <recommendedName>
        <fullName evidence="2">PSP proline-rich domain-containing protein</fullName>
    </recommendedName>
</protein>
<dbReference type="EMBL" id="JBBCAQ010000035">
    <property type="protein sequence ID" value="KAK7578038.1"/>
    <property type="molecule type" value="Genomic_DNA"/>
</dbReference>
<feature type="compositionally biased region" description="Basic and acidic residues" evidence="1">
    <location>
        <begin position="16"/>
        <end position="32"/>
    </location>
</feature>
<evidence type="ECO:0000313" key="3">
    <source>
        <dbReference type="EMBL" id="KAK7578038.1"/>
    </source>
</evidence>
<dbReference type="InterPro" id="IPR052584">
    <property type="entry name" value="U2_snRNP_Complex_Component"/>
</dbReference>
<evidence type="ECO:0000256" key="1">
    <source>
        <dbReference type="SAM" id="MobiDB-lite"/>
    </source>
</evidence>
<accession>A0AAN9TPI0</accession>
<proteinExistence type="predicted"/>
<comment type="caution">
    <text evidence="3">The sequence shown here is derived from an EMBL/GenBank/DDBJ whole genome shotgun (WGS) entry which is preliminary data.</text>
</comment>
<sequence>MSYDNYQYEDIVPGGGEDRQHGVEDDSNDSHIRFPVALEKALDLKNERIKDSWIDDDETDDAANVKSLYDALDENEVSDEDNDENDDDVKESVSSSSKDKKDKSKRKRKKKKKSRRQKQLNKENEMNGHAKSEIEKESEKEPEVEVEYVQETVNIHQLPPMYRQFARILDVFKIPESEMKQQPLLDVSKEIKLAQELGAKNKEYNELKKVPKLPDEFDDDEKQGDKTEKMSKRKLKKLTRLSVAELKQLVSRPDVVEMHDVTARDPKLLVQLKAHRNTVPVPRHWCFKRKYLQGKRGIEKPPFDLPDFIKGTGIMEMRSSLAEKEDQKTLKAKMRERARPKLGKIDIDYQKLHDAFFKWQTKPKLTIHGDLYYEGKEFETRLREKKPGNLSDELRTALGMPVGPHAHKVPPPWLIAMQRYGPPPSYPRLKIPGLNVPIPEGCSFGYHAGGWGKPPVDETGKPLYGDVFGIQNPLPKNTDGEEVVDKQLWGDLESESEEESEEEEEQEEQEEEEPDESGMVTPAEGLVTPSGITSIPAGIHTPDIIELRKRKIESEMESGETPALYQVLPEKKVDKVTGMMGSTHVYDVPTAIPVGPLGGTKRPDGGTVELTLDPSELDLVDTEAMAARYEQQIRQQQSQLQKEDLSDVVAEHISRQKAKRKKPQQPEKSTKKYKEFKF</sequence>
<feature type="compositionally biased region" description="Basic residues" evidence="1">
    <location>
        <begin position="103"/>
        <end position="119"/>
    </location>
</feature>
<dbReference type="Pfam" id="PF04046">
    <property type="entry name" value="PSP"/>
    <property type="match status" value="1"/>
</dbReference>
<evidence type="ECO:0000259" key="2">
    <source>
        <dbReference type="SMART" id="SM00581"/>
    </source>
</evidence>
<evidence type="ECO:0000313" key="4">
    <source>
        <dbReference type="Proteomes" id="UP001367676"/>
    </source>
</evidence>
<feature type="compositionally biased region" description="Basic and acidic residues" evidence="1">
    <location>
        <begin position="120"/>
        <end position="143"/>
    </location>
</feature>
<feature type="compositionally biased region" description="Basic and acidic residues" evidence="1">
    <location>
        <begin position="641"/>
        <end position="654"/>
    </location>
</feature>
<organism evidence="3 4">
    <name type="scientific">Parthenolecanium corni</name>
    <dbReference type="NCBI Taxonomy" id="536013"/>
    <lineage>
        <taxon>Eukaryota</taxon>
        <taxon>Metazoa</taxon>
        <taxon>Ecdysozoa</taxon>
        <taxon>Arthropoda</taxon>
        <taxon>Hexapoda</taxon>
        <taxon>Insecta</taxon>
        <taxon>Pterygota</taxon>
        <taxon>Neoptera</taxon>
        <taxon>Paraneoptera</taxon>
        <taxon>Hemiptera</taxon>
        <taxon>Sternorrhyncha</taxon>
        <taxon>Coccoidea</taxon>
        <taxon>Coccidae</taxon>
        <taxon>Parthenolecanium</taxon>
    </lineage>
</organism>
<reference evidence="3 4" key="1">
    <citation type="submission" date="2024-03" db="EMBL/GenBank/DDBJ databases">
        <title>Adaptation during the transition from Ophiocordyceps entomopathogen to insect associate is accompanied by gene loss and intensified selection.</title>
        <authorList>
            <person name="Ward C.M."/>
            <person name="Onetto C.A."/>
            <person name="Borneman A.R."/>
        </authorList>
    </citation>
    <scope>NUCLEOTIDE SEQUENCE [LARGE SCALE GENOMIC DNA]</scope>
    <source>
        <strain evidence="3">AWRI1</strain>
        <tissue evidence="3">Single Adult Female</tissue>
    </source>
</reference>
<dbReference type="PANTHER" id="PTHR12785:SF6">
    <property type="entry name" value="SPLICING FACTOR 3B SUBUNIT 2"/>
    <property type="match status" value="1"/>
</dbReference>
<dbReference type="GO" id="GO:0005689">
    <property type="term" value="C:U12-type spliceosomal complex"/>
    <property type="evidence" value="ECO:0007669"/>
    <property type="project" value="TreeGrafter"/>
</dbReference>
<dbReference type="InterPro" id="IPR007180">
    <property type="entry name" value="DUF382"/>
</dbReference>
<feature type="domain" description="PSP proline-rich" evidence="2">
    <location>
        <begin position="382"/>
        <end position="440"/>
    </location>
</feature>
<feature type="compositionally biased region" description="Acidic residues" evidence="1">
    <location>
        <begin position="492"/>
        <end position="516"/>
    </location>
</feature>
<feature type="compositionally biased region" description="Acidic residues" evidence="1">
    <location>
        <begin position="71"/>
        <end position="89"/>
    </location>
</feature>
<feature type="region of interest" description="Disordered" evidence="1">
    <location>
        <begin position="491"/>
        <end position="539"/>
    </location>
</feature>
<feature type="region of interest" description="Disordered" evidence="1">
    <location>
        <begin position="635"/>
        <end position="678"/>
    </location>
</feature>
<feature type="region of interest" description="Disordered" evidence="1">
    <location>
        <begin position="45"/>
        <end position="146"/>
    </location>
</feature>
<dbReference type="Pfam" id="PF04037">
    <property type="entry name" value="DUF382"/>
    <property type="match status" value="1"/>
</dbReference>
<feature type="compositionally biased region" description="Basic and acidic residues" evidence="1">
    <location>
        <begin position="664"/>
        <end position="678"/>
    </location>
</feature>
<dbReference type="InterPro" id="IPR006568">
    <property type="entry name" value="PSP_pro-rich"/>
</dbReference>
<keyword evidence="4" id="KW-1185">Reference proteome</keyword>
<dbReference type="AlphaFoldDB" id="A0AAN9TPI0"/>
<dbReference type="PANTHER" id="PTHR12785">
    <property type="entry name" value="SPLICING FACTOR 3B"/>
    <property type="match status" value="1"/>
</dbReference>
<name>A0AAN9TPI0_9HEMI</name>
<dbReference type="Proteomes" id="UP001367676">
    <property type="component" value="Unassembled WGS sequence"/>
</dbReference>
<gene>
    <name evidence="3" type="ORF">V9T40_010243</name>
</gene>
<dbReference type="SMART" id="SM00581">
    <property type="entry name" value="PSP"/>
    <property type="match status" value="1"/>
</dbReference>
<feature type="region of interest" description="Disordered" evidence="1">
    <location>
        <begin position="213"/>
        <end position="233"/>
    </location>
</feature>
<feature type="region of interest" description="Disordered" evidence="1">
    <location>
        <begin position="1"/>
        <end position="32"/>
    </location>
</feature>